<gene>
    <name evidence="4" type="ORF">E8M01_22805</name>
</gene>
<evidence type="ECO:0000313" key="4">
    <source>
        <dbReference type="EMBL" id="QCI66822.1"/>
    </source>
</evidence>
<sequence length="346" mass="38458">MSSSPVRVAMLGTGFIAEFRAQVYARLDGAKVVSVLGRDRTKAEAFAGRTRIGHVATSWDELMEGPEFDAVDLCLPNHRHREYGLLAAAAGKHILCEKPLGRTEAEAIEMFQAVEKAGVVHAYGENMIYAPDFREILDIVDQGVIGKPLWLRGKEAHFGPHSPWFWQKELSGGGALIDMGCHLIAVFNMLLGKAPEAVLAHTPTLFHDTDCEDHAIALMRYPGGAIGQCEASWIQRGGMQVTLEINGEDGMIAYDRAGITQPIKVFTRSRTERYFSEKLENDRGWLFPTVDEYWRYGYFDQIHHFIDCIRTGARPKVTFADGVVVNRIMDAAYRSAATGTWQPIAA</sequence>
<name>A0A4D7BG16_9HYPH</name>
<dbReference type="AlphaFoldDB" id="A0A4D7BG16"/>
<keyword evidence="5" id="KW-1185">Reference proteome</keyword>
<dbReference type="Pfam" id="PF01408">
    <property type="entry name" value="GFO_IDH_MocA"/>
    <property type="match status" value="1"/>
</dbReference>
<evidence type="ECO:0000313" key="5">
    <source>
        <dbReference type="Proteomes" id="UP000298781"/>
    </source>
</evidence>
<dbReference type="RefSeq" id="WP_136962261.1">
    <property type="nucleotide sequence ID" value="NZ_CP039690.1"/>
</dbReference>
<dbReference type="GO" id="GO:0016491">
    <property type="term" value="F:oxidoreductase activity"/>
    <property type="evidence" value="ECO:0007669"/>
    <property type="project" value="UniProtKB-KW"/>
</dbReference>
<dbReference type="PANTHER" id="PTHR43818">
    <property type="entry name" value="BCDNA.GH03377"/>
    <property type="match status" value="1"/>
</dbReference>
<dbReference type="KEGG" id="pstg:E8M01_22805"/>
<organism evidence="4 5">
    <name type="scientific">Phreatobacter stygius</name>
    <dbReference type="NCBI Taxonomy" id="1940610"/>
    <lineage>
        <taxon>Bacteria</taxon>
        <taxon>Pseudomonadati</taxon>
        <taxon>Pseudomonadota</taxon>
        <taxon>Alphaproteobacteria</taxon>
        <taxon>Hyphomicrobiales</taxon>
        <taxon>Phreatobacteraceae</taxon>
        <taxon>Phreatobacter</taxon>
    </lineage>
</organism>
<feature type="domain" description="Gfo/Idh/MocA-like oxidoreductase N-terminal" evidence="2">
    <location>
        <begin position="6"/>
        <end position="122"/>
    </location>
</feature>
<dbReference type="Gene3D" id="3.30.360.10">
    <property type="entry name" value="Dihydrodipicolinate Reductase, domain 2"/>
    <property type="match status" value="1"/>
</dbReference>
<dbReference type="InterPro" id="IPR000683">
    <property type="entry name" value="Gfo/Idh/MocA-like_OxRdtase_N"/>
</dbReference>
<dbReference type="InterPro" id="IPR050463">
    <property type="entry name" value="Gfo/Idh/MocA_oxidrdct_glycsds"/>
</dbReference>
<dbReference type="InterPro" id="IPR055170">
    <property type="entry name" value="GFO_IDH_MocA-like_dom"/>
</dbReference>
<dbReference type="InterPro" id="IPR036291">
    <property type="entry name" value="NAD(P)-bd_dom_sf"/>
</dbReference>
<feature type="domain" description="GFO/IDH/MocA-like oxidoreductase" evidence="3">
    <location>
        <begin position="133"/>
        <end position="252"/>
    </location>
</feature>
<reference evidence="4 5" key="1">
    <citation type="submission" date="2019-04" db="EMBL/GenBank/DDBJ databases">
        <title>Phreatobacter aquaticus sp. nov.</title>
        <authorList>
            <person name="Choi A."/>
        </authorList>
    </citation>
    <scope>NUCLEOTIDE SEQUENCE [LARGE SCALE GENOMIC DNA]</scope>
    <source>
        <strain evidence="4 5">KCTC 52518</strain>
    </source>
</reference>
<evidence type="ECO:0000259" key="2">
    <source>
        <dbReference type="Pfam" id="PF01408"/>
    </source>
</evidence>
<dbReference type="SUPFAM" id="SSF55347">
    <property type="entry name" value="Glyceraldehyde-3-phosphate dehydrogenase-like, C-terminal domain"/>
    <property type="match status" value="1"/>
</dbReference>
<dbReference type="GO" id="GO:0000166">
    <property type="term" value="F:nucleotide binding"/>
    <property type="evidence" value="ECO:0007669"/>
    <property type="project" value="InterPro"/>
</dbReference>
<dbReference type="SUPFAM" id="SSF51735">
    <property type="entry name" value="NAD(P)-binding Rossmann-fold domains"/>
    <property type="match status" value="1"/>
</dbReference>
<accession>A0A4D7BG16</accession>
<evidence type="ECO:0000259" key="3">
    <source>
        <dbReference type="Pfam" id="PF22725"/>
    </source>
</evidence>
<dbReference type="EMBL" id="CP039690">
    <property type="protein sequence ID" value="QCI66822.1"/>
    <property type="molecule type" value="Genomic_DNA"/>
</dbReference>
<proteinExistence type="predicted"/>
<dbReference type="Proteomes" id="UP000298781">
    <property type="component" value="Chromosome"/>
</dbReference>
<keyword evidence="1" id="KW-0560">Oxidoreductase</keyword>
<evidence type="ECO:0000256" key="1">
    <source>
        <dbReference type="ARBA" id="ARBA00023002"/>
    </source>
</evidence>
<dbReference type="PANTHER" id="PTHR43818:SF11">
    <property type="entry name" value="BCDNA.GH03377"/>
    <property type="match status" value="1"/>
</dbReference>
<dbReference type="Pfam" id="PF22725">
    <property type="entry name" value="GFO_IDH_MocA_C3"/>
    <property type="match status" value="1"/>
</dbReference>
<dbReference type="OrthoDB" id="9801953at2"/>
<dbReference type="Gene3D" id="3.40.50.720">
    <property type="entry name" value="NAD(P)-binding Rossmann-like Domain"/>
    <property type="match status" value="1"/>
</dbReference>
<protein>
    <submittedName>
        <fullName evidence="4">Gfo/Idh/MocA family oxidoreductase</fullName>
    </submittedName>
</protein>